<dbReference type="GO" id="GO:0008206">
    <property type="term" value="P:bile acid metabolic process"/>
    <property type="evidence" value="ECO:0007669"/>
    <property type="project" value="UniProtKB-ARBA"/>
</dbReference>
<name>A0A3D8TVV8_9LIST</name>
<dbReference type="Pfam" id="PF13561">
    <property type="entry name" value="adh_short_C2"/>
    <property type="match status" value="1"/>
</dbReference>
<keyword evidence="4" id="KW-1185">Reference proteome</keyword>
<keyword evidence="2" id="KW-0560">Oxidoreductase</keyword>
<dbReference type="FunFam" id="3.40.50.720:FF:000084">
    <property type="entry name" value="Short-chain dehydrogenase reductase"/>
    <property type="match status" value="1"/>
</dbReference>
<evidence type="ECO:0000313" key="4">
    <source>
        <dbReference type="Proteomes" id="UP000257055"/>
    </source>
</evidence>
<dbReference type="InterPro" id="IPR036291">
    <property type="entry name" value="NAD(P)-bd_dom_sf"/>
</dbReference>
<dbReference type="AlphaFoldDB" id="A0A3D8TVV8"/>
<dbReference type="GO" id="GO:0016616">
    <property type="term" value="F:oxidoreductase activity, acting on the CH-OH group of donors, NAD or NADP as acceptor"/>
    <property type="evidence" value="ECO:0007669"/>
    <property type="project" value="TreeGrafter"/>
</dbReference>
<dbReference type="EMBL" id="LARY01000001">
    <property type="protein sequence ID" value="RDX02054.1"/>
    <property type="molecule type" value="Genomic_DNA"/>
</dbReference>
<dbReference type="Proteomes" id="UP000257055">
    <property type="component" value="Unassembled WGS sequence"/>
</dbReference>
<accession>A0A3D8TVV8</accession>
<dbReference type="RefSeq" id="WP_115751715.1">
    <property type="nucleotide sequence ID" value="NZ_LARY01000001.1"/>
</dbReference>
<comment type="caution">
    <text evidence="3">The sequence shown here is derived from an EMBL/GenBank/DDBJ whole genome shotgun (WGS) entry which is preliminary data.</text>
</comment>
<organism evidence="3 4">
    <name type="scientific">Listeria kieliensis</name>
    <dbReference type="NCBI Taxonomy" id="1621700"/>
    <lineage>
        <taxon>Bacteria</taxon>
        <taxon>Bacillati</taxon>
        <taxon>Bacillota</taxon>
        <taxon>Bacilli</taxon>
        <taxon>Bacillales</taxon>
        <taxon>Listeriaceae</taxon>
        <taxon>Listeria</taxon>
    </lineage>
</organism>
<proteinExistence type="inferred from homology"/>
<dbReference type="PANTHER" id="PTHR42760">
    <property type="entry name" value="SHORT-CHAIN DEHYDROGENASES/REDUCTASES FAMILY MEMBER"/>
    <property type="match status" value="1"/>
</dbReference>
<dbReference type="NCBIfam" id="NF005559">
    <property type="entry name" value="PRK07231.1"/>
    <property type="match status" value="1"/>
</dbReference>
<sequence>MLGLEGKAALVTGSAIGIGQSAALTLAKEGAKVMLADYNEAGAKETAAMIEKEGGVASAIFLDANDEESIRAAVKATVDQFGTIDILVNNVGVTIASKDLDVLNVDLDYWDQTMKTNLKSVLIGSREAIPYMQKNGGGSIVNTASGSGMLGDIGRTAYGTSKAGVINLTRYIATQYGSANIRCNTVSPGLILTPTAKRDMTPEVLKILGKFNALPYQGEPEDIGNAIAFLASDASKFITGQNIVVDGGLTTKNPSVDDMIELMSKQG</sequence>
<dbReference type="PRINTS" id="PR00080">
    <property type="entry name" value="SDRFAMILY"/>
</dbReference>
<dbReference type="GO" id="GO:0048038">
    <property type="term" value="F:quinone binding"/>
    <property type="evidence" value="ECO:0007669"/>
    <property type="project" value="TreeGrafter"/>
</dbReference>
<comment type="similarity">
    <text evidence="1">Belongs to the short-chain dehydrogenases/reductases (SDR) family.</text>
</comment>
<dbReference type="CDD" id="cd05233">
    <property type="entry name" value="SDR_c"/>
    <property type="match status" value="1"/>
</dbReference>
<reference evidence="4" key="1">
    <citation type="submission" date="2015-04" db="EMBL/GenBank/DDBJ databases">
        <authorList>
            <person name="Schardt J."/>
            <person name="Mueller-Herbst S."/>
            <person name="Scherer S."/>
            <person name="Huptas C."/>
        </authorList>
    </citation>
    <scope>NUCLEOTIDE SEQUENCE [LARGE SCALE GENOMIC DNA]</scope>
    <source>
        <strain evidence="4">Kiel-L1</strain>
    </source>
</reference>
<gene>
    <name evidence="3" type="ORF">UR08_00465</name>
</gene>
<evidence type="ECO:0000256" key="1">
    <source>
        <dbReference type="ARBA" id="ARBA00006484"/>
    </source>
</evidence>
<dbReference type="GO" id="GO:0006633">
    <property type="term" value="P:fatty acid biosynthetic process"/>
    <property type="evidence" value="ECO:0007669"/>
    <property type="project" value="TreeGrafter"/>
</dbReference>
<evidence type="ECO:0000313" key="3">
    <source>
        <dbReference type="EMBL" id="RDX02054.1"/>
    </source>
</evidence>
<dbReference type="SUPFAM" id="SSF51735">
    <property type="entry name" value="NAD(P)-binding Rossmann-fold domains"/>
    <property type="match status" value="1"/>
</dbReference>
<dbReference type="InterPro" id="IPR002347">
    <property type="entry name" value="SDR_fam"/>
</dbReference>
<dbReference type="PRINTS" id="PR00081">
    <property type="entry name" value="GDHRDH"/>
</dbReference>
<dbReference type="PANTHER" id="PTHR42760:SF122">
    <property type="entry name" value="NAD(P)-BINDING PROTEIN"/>
    <property type="match status" value="1"/>
</dbReference>
<evidence type="ECO:0000256" key="2">
    <source>
        <dbReference type="ARBA" id="ARBA00023002"/>
    </source>
</evidence>
<dbReference type="Gene3D" id="3.40.50.720">
    <property type="entry name" value="NAD(P)-binding Rossmann-like Domain"/>
    <property type="match status" value="1"/>
</dbReference>
<protein>
    <submittedName>
        <fullName evidence="3">Oxidoreductase</fullName>
    </submittedName>
</protein>